<gene>
    <name evidence="5" type="ORF">ACFPIH_00340</name>
</gene>
<feature type="region of interest" description="Disordered" evidence="3">
    <location>
        <begin position="239"/>
        <end position="266"/>
    </location>
</feature>
<comment type="pathway">
    <text evidence="2">Carbohydrate biosynthesis; dTDP-L-rhamnose biosynthesis.</text>
</comment>
<reference evidence="6" key="1">
    <citation type="journal article" date="2019" name="Int. J. Syst. Evol. Microbiol.">
        <title>The Global Catalogue of Microorganisms (GCM) 10K type strain sequencing project: providing services to taxonomists for standard genome sequencing and annotation.</title>
        <authorList>
            <consortium name="The Broad Institute Genomics Platform"/>
            <consortium name="The Broad Institute Genome Sequencing Center for Infectious Disease"/>
            <person name="Wu L."/>
            <person name="Ma J."/>
        </authorList>
    </citation>
    <scope>NUCLEOTIDE SEQUENCE [LARGE SCALE GENOMIC DNA]</scope>
    <source>
        <strain evidence="6">CGMCC 4.7177</strain>
    </source>
</reference>
<dbReference type="SUPFAM" id="SSF51735">
    <property type="entry name" value="NAD(P)-binding Rossmann-fold domains"/>
    <property type="match status" value="1"/>
</dbReference>
<keyword evidence="2" id="KW-0521">NADP</keyword>
<evidence type="ECO:0000313" key="6">
    <source>
        <dbReference type="Proteomes" id="UP001595839"/>
    </source>
</evidence>
<dbReference type="Pfam" id="PF04321">
    <property type="entry name" value="RmlD_sub_bind"/>
    <property type="match status" value="1"/>
</dbReference>
<dbReference type="InterPro" id="IPR036291">
    <property type="entry name" value="NAD(P)-bd_dom_sf"/>
</dbReference>
<evidence type="ECO:0000256" key="1">
    <source>
        <dbReference type="ARBA" id="ARBA00010944"/>
    </source>
</evidence>
<accession>A0ABV9AH13</accession>
<dbReference type="InterPro" id="IPR005913">
    <property type="entry name" value="dTDP_dehydrorham_reduct"/>
</dbReference>
<dbReference type="EMBL" id="JBHSFK010000001">
    <property type="protein sequence ID" value="MFC4497975.1"/>
    <property type="molecule type" value="Genomic_DNA"/>
</dbReference>
<evidence type="ECO:0000259" key="4">
    <source>
        <dbReference type="Pfam" id="PF04321"/>
    </source>
</evidence>
<feature type="domain" description="RmlD-like substrate binding" evidence="4">
    <location>
        <begin position="1"/>
        <end position="282"/>
    </location>
</feature>
<keyword evidence="2" id="KW-0560">Oxidoreductase</keyword>
<comment type="similarity">
    <text evidence="1 2">Belongs to the dTDP-4-dehydrorhamnose reductase family.</text>
</comment>
<evidence type="ECO:0000313" key="5">
    <source>
        <dbReference type="EMBL" id="MFC4497975.1"/>
    </source>
</evidence>
<dbReference type="RefSeq" id="WP_381165955.1">
    <property type="nucleotide sequence ID" value="NZ_JBHSFK010000001.1"/>
</dbReference>
<evidence type="ECO:0000256" key="3">
    <source>
        <dbReference type="SAM" id="MobiDB-lite"/>
    </source>
</evidence>
<name>A0ABV9AH13_9ACTN</name>
<dbReference type="PANTHER" id="PTHR10491">
    <property type="entry name" value="DTDP-4-DEHYDRORHAMNOSE REDUCTASE"/>
    <property type="match status" value="1"/>
</dbReference>
<dbReference type="Proteomes" id="UP001595839">
    <property type="component" value="Unassembled WGS sequence"/>
</dbReference>
<evidence type="ECO:0000256" key="2">
    <source>
        <dbReference type="RuleBase" id="RU364082"/>
    </source>
</evidence>
<feature type="region of interest" description="Disordered" evidence="3">
    <location>
        <begin position="285"/>
        <end position="305"/>
    </location>
</feature>
<dbReference type="PANTHER" id="PTHR10491:SF4">
    <property type="entry name" value="METHIONINE ADENOSYLTRANSFERASE 2 SUBUNIT BETA"/>
    <property type="match status" value="1"/>
</dbReference>
<comment type="function">
    <text evidence="2">Catalyzes the reduction of dTDP-6-deoxy-L-lyxo-4-hexulose to yield dTDP-L-rhamnose.</text>
</comment>
<protein>
    <recommendedName>
        <fullName evidence="2">dTDP-4-dehydrorhamnose reductase</fullName>
        <ecNumber evidence="2">1.1.1.133</ecNumber>
    </recommendedName>
</protein>
<dbReference type="InterPro" id="IPR029903">
    <property type="entry name" value="RmlD-like-bd"/>
</dbReference>
<dbReference type="Gene3D" id="3.90.25.10">
    <property type="entry name" value="UDP-galactose 4-epimerase, domain 1"/>
    <property type="match status" value="1"/>
</dbReference>
<keyword evidence="6" id="KW-1185">Reference proteome</keyword>
<dbReference type="EC" id="1.1.1.133" evidence="2"/>
<sequence length="305" mass="32665">MVIGAGGLLGTAFRRVAGELPDVDVLLPGRRELDVADRLSVEKYLVGNSPDGVVNAAALLPADLCETHPRTAYEIHALGARWVSRTCDRIGAVSAYVSTDFVFDGTSGDGYAPDSPTRPVLTYGVTKRAGESETCLGTPRHLVLRTAGLFGPPPTGSRARPCFVDRILRKADEGEPIGVVDSVVMSPTYTIDLARMTFAMLLGDAAPGIYHAVNLGAASWYEVAAAAVRLSGRQVPVARQQEQTHVSAGRPTRTPLTGVLPGRAAEHQRPWQEALAEYLREYWPAPEGRTPHPAAPSAQRPRART</sequence>
<comment type="caution">
    <text evidence="5">The sequence shown here is derived from an EMBL/GenBank/DDBJ whole genome shotgun (WGS) entry which is preliminary data.</text>
</comment>
<feature type="compositionally biased region" description="Low complexity" evidence="3">
    <location>
        <begin position="291"/>
        <end position="305"/>
    </location>
</feature>
<dbReference type="CDD" id="cd05254">
    <property type="entry name" value="dTDP_HR_like_SDR_e"/>
    <property type="match status" value="1"/>
</dbReference>
<organism evidence="5 6">
    <name type="scientific">Streptomyces vulcanius</name>
    <dbReference type="NCBI Taxonomy" id="1441876"/>
    <lineage>
        <taxon>Bacteria</taxon>
        <taxon>Bacillati</taxon>
        <taxon>Actinomycetota</taxon>
        <taxon>Actinomycetes</taxon>
        <taxon>Kitasatosporales</taxon>
        <taxon>Streptomycetaceae</taxon>
        <taxon>Streptomyces</taxon>
    </lineage>
</organism>
<proteinExistence type="inferred from homology"/>
<dbReference type="Gene3D" id="3.40.50.720">
    <property type="entry name" value="NAD(P)-binding Rossmann-like Domain"/>
    <property type="match status" value="1"/>
</dbReference>